<gene>
    <name evidence="2" type="ORF">OIDMADRAFT_56951</name>
</gene>
<dbReference type="Proteomes" id="UP000054321">
    <property type="component" value="Unassembled WGS sequence"/>
</dbReference>
<accession>A0A0C3GRH0</accession>
<sequence length="135" mass="15005">MGLIKTAIMTGGGVYAISKLAKAAEKRDNNSPPQPSYVPQYGQQNPSYPQSYGGPSMYQQSGAYYTDSQQQRQWGPEQYDQRCNPGYVSAPYNDSRYQVAQGSCQQPDQQSNNPPAYYQQSPTYNAATSRPGQKR</sequence>
<dbReference type="InParanoid" id="A0A0C3GRH0"/>
<organism evidence="2 3">
    <name type="scientific">Oidiodendron maius (strain Zn)</name>
    <dbReference type="NCBI Taxonomy" id="913774"/>
    <lineage>
        <taxon>Eukaryota</taxon>
        <taxon>Fungi</taxon>
        <taxon>Dikarya</taxon>
        <taxon>Ascomycota</taxon>
        <taxon>Pezizomycotina</taxon>
        <taxon>Leotiomycetes</taxon>
        <taxon>Leotiomycetes incertae sedis</taxon>
        <taxon>Myxotrichaceae</taxon>
        <taxon>Oidiodendron</taxon>
    </lineage>
</organism>
<dbReference type="HOGENOM" id="CLU_1960555_0_0_1"/>
<name>A0A0C3GRH0_OIDMZ</name>
<protein>
    <submittedName>
        <fullName evidence="2">Uncharacterized protein</fullName>
    </submittedName>
</protein>
<reference evidence="3" key="2">
    <citation type="submission" date="2015-01" db="EMBL/GenBank/DDBJ databases">
        <title>Evolutionary Origins and Diversification of the Mycorrhizal Mutualists.</title>
        <authorList>
            <consortium name="DOE Joint Genome Institute"/>
            <consortium name="Mycorrhizal Genomics Consortium"/>
            <person name="Kohler A."/>
            <person name="Kuo A."/>
            <person name="Nagy L.G."/>
            <person name="Floudas D."/>
            <person name="Copeland A."/>
            <person name="Barry K.W."/>
            <person name="Cichocki N."/>
            <person name="Veneault-Fourrey C."/>
            <person name="LaButti K."/>
            <person name="Lindquist E.A."/>
            <person name="Lipzen A."/>
            <person name="Lundell T."/>
            <person name="Morin E."/>
            <person name="Murat C."/>
            <person name="Riley R."/>
            <person name="Ohm R."/>
            <person name="Sun H."/>
            <person name="Tunlid A."/>
            <person name="Henrissat B."/>
            <person name="Grigoriev I.V."/>
            <person name="Hibbett D.S."/>
            <person name="Martin F."/>
        </authorList>
    </citation>
    <scope>NUCLEOTIDE SEQUENCE [LARGE SCALE GENOMIC DNA]</scope>
    <source>
        <strain evidence="3">Zn</strain>
    </source>
</reference>
<dbReference type="EMBL" id="KN832880">
    <property type="protein sequence ID" value="KIM98600.1"/>
    <property type="molecule type" value="Genomic_DNA"/>
</dbReference>
<evidence type="ECO:0000313" key="3">
    <source>
        <dbReference type="Proteomes" id="UP000054321"/>
    </source>
</evidence>
<evidence type="ECO:0000313" key="2">
    <source>
        <dbReference type="EMBL" id="KIM98600.1"/>
    </source>
</evidence>
<feature type="compositionally biased region" description="Polar residues" evidence="1">
    <location>
        <begin position="41"/>
        <end position="50"/>
    </location>
</feature>
<dbReference type="AlphaFoldDB" id="A0A0C3GRH0"/>
<feature type="region of interest" description="Disordered" evidence="1">
    <location>
        <begin position="22"/>
        <end position="135"/>
    </location>
</feature>
<feature type="compositionally biased region" description="Polar residues" evidence="1">
    <location>
        <begin position="57"/>
        <end position="73"/>
    </location>
</feature>
<proteinExistence type="predicted"/>
<reference evidence="2 3" key="1">
    <citation type="submission" date="2014-04" db="EMBL/GenBank/DDBJ databases">
        <authorList>
            <consortium name="DOE Joint Genome Institute"/>
            <person name="Kuo A."/>
            <person name="Martino E."/>
            <person name="Perotto S."/>
            <person name="Kohler A."/>
            <person name="Nagy L.G."/>
            <person name="Floudas D."/>
            <person name="Copeland A."/>
            <person name="Barry K.W."/>
            <person name="Cichocki N."/>
            <person name="Veneault-Fourrey C."/>
            <person name="LaButti K."/>
            <person name="Lindquist E.A."/>
            <person name="Lipzen A."/>
            <person name="Lundell T."/>
            <person name="Morin E."/>
            <person name="Murat C."/>
            <person name="Sun H."/>
            <person name="Tunlid A."/>
            <person name="Henrissat B."/>
            <person name="Grigoriev I.V."/>
            <person name="Hibbett D.S."/>
            <person name="Martin F."/>
            <person name="Nordberg H.P."/>
            <person name="Cantor M.N."/>
            <person name="Hua S.X."/>
        </authorList>
    </citation>
    <scope>NUCLEOTIDE SEQUENCE [LARGE SCALE GENOMIC DNA]</scope>
    <source>
        <strain evidence="2 3">Zn</strain>
    </source>
</reference>
<keyword evidence="3" id="KW-1185">Reference proteome</keyword>
<evidence type="ECO:0000256" key="1">
    <source>
        <dbReference type="SAM" id="MobiDB-lite"/>
    </source>
</evidence>
<feature type="compositionally biased region" description="Polar residues" evidence="1">
    <location>
        <begin position="95"/>
        <end position="135"/>
    </location>
</feature>
<dbReference type="OrthoDB" id="4120939at2759"/>